<protein>
    <submittedName>
        <fullName evidence="3">Uncharacterized protein</fullName>
    </submittedName>
</protein>
<dbReference type="VEuPathDB" id="MicrosporidiaDB:EHP00_696"/>
<feature type="region of interest" description="Disordered" evidence="1">
    <location>
        <begin position="189"/>
        <end position="211"/>
    </location>
</feature>
<accession>A0A1W0E3Q8</accession>
<feature type="compositionally biased region" description="Basic and acidic residues" evidence="1">
    <location>
        <begin position="190"/>
        <end position="211"/>
    </location>
</feature>
<feature type="signal peptide" evidence="2">
    <location>
        <begin position="1"/>
        <end position="18"/>
    </location>
</feature>
<comment type="caution">
    <text evidence="3">The sequence shown here is derived from an EMBL/GenBank/DDBJ whole genome shotgun (WGS) entry which is preliminary data.</text>
</comment>
<dbReference type="AlphaFoldDB" id="A0A1W0E3Q8"/>
<name>A0A1W0E3Q8_9MICR</name>
<feature type="chain" id="PRO_5010693329" evidence="2">
    <location>
        <begin position="19"/>
        <end position="249"/>
    </location>
</feature>
<evidence type="ECO:0000313" key="4">
    <source>
        <dbReference type="Proteomes" id="UP000192758"/>
    </source>
</evidence>
<dbReference type="Proteomes" id="UP000192758">
    <property type="component" value="Unassembled WGS sequence"/>
</dbReference>
<keyword evidence="2" id="KW-0732">Signal</keyword>
<evidence type="ECO:0000256" key="1">
    <source>
        <dbReference type="SAM" id="MobiDB-lite"/>
    </source>
</evidence>
<keyword evidence="4" id="KW-1185">Reference proteome</keyword>
<dbReference type="EMBL" id="MNPJ01000024">
    <property type="protein sequence ID" value="OQS53874.1"/>
    <property type="molecule type" value="Genomic_DNA"/>
</dbReference>
<evidence type="ECO:0000256" key="2">
    <source>
        <dbReference type="SAM" id="SignalP"/>
    </source>
</evidence>
<sequence>MMLVFCVLISALSISVNFYFESLDVDPTISKTVKNISKQFSDRILDGKISIVPQNVMYYDEYSKIYKDLSRCAGSENVNCRVNALNSVDFVKKDVFKNTSKVTFVFISTPKINEKQDIFIDFNICNSIFIINIHSDSMHVLVENSLKKYMQLISNEIRRDKGDKKTNVKELEEKLKLCDKLYSYGNNKNNLDENNAKNTDGLHTKQNKEKKYSKPFKYEKNQLQGKFIKIQSDSNEDVESDPNGFLIKN</sequence>
<organism evidence="3 4">
    <name type="scientific">Ecytonucleospora hepatopenaei</name>
    <dbReference type="NCBI Taxonomy" id="646526"/>
    <lineage>
        <taxon>Eukaryota</taxon>
        <taxon>Fungi</taxon>
        <taxon>Fungi incertae sedis</taxon>
        <taxon>Microsporidia</taxon>
        <taxon>Enterocytozoonidae</taxon>
        <taxon>Ecytonucleospora</taxon>
    </lineage>
</organism>
<reference evidence="3 4" key="1">
    <citation type="journal article" date="2017" name="Environ. Microbiol.">
        <title>Decay of the glycolytic pathway and adaptation to intranuclear parasitism within Enterocytozoonidae microsporidia.</title>
        <authorList>
            <person name="Wiredu Boakye D."/>
            <person name="Jaroenlak P."/>
            <person name="Prachumwat A."/>
            <person name="Williams T.A."/>
            <person name="Bateman K.S."/>
            <person name="Itsathitphaisarn O."/>
            <person name="Sritunyalucksana K."/>
            <person name="Paszkiewicz K.H."/>
            <person name="Moore K.A."/>
            <person name="Stentiford G.D."/>
            <person name="Williams B.A."/>
        </authorList>
    </citation>
    <scope>NUCLEOTIDE SEQUENCE [LARGE SCALE GENOMIC DNA]</scope>
    <source>
        <strain evidence="3 4">TH1</strain>
    </source>
</reference>
<proteinExistence type="predicted"/>
<gene>
    <name evidence="3" type="ORF">EHP00_696</name>
</gene>
<evidence type="ECO:0000313" key="3">
    <source>
        <dbReference type="EMBL" id="OQS53874.1"/>
    </source>
</evidence>